<dbReference type="RefSeq" id="WP_132700433.1">
    <property type="nucleotide sequence ID" value="NZ_SLZR01000003.1"/>
</dbReference>
<dbReference type="Proteomes" id="UP000295793">
    <property type="component" value="Unassembled WGS sequence"/>
</dbReference>
<gene>
    <name evidence="1" type="ORF">BCF53_103179</name>
</gene>
<evidence type="ECO:0000313" key="2">
    <source>
        <dbReference type="Proteomes" id="UP000295793"/>
    </source>
</evidence>
<proteinExistence type="predicted"/>
<dbReference type="EMBL" id="SLZR01000003">
    <property type="protein sequence ID" value="TCS42518.1"/>
    <property type="molecule type" value="Genomic_DNA"/>
</dbReference>
<organism evidence="1 2">
    <name type="scientific">Reinekea marinisedimentorum</name>
    <dbReference type="NCBI Taxonomy" id="230495"/>
    <lineage>
        <taxon>Bacteria</taxon>
        <taxon>Pseudomonadati</taxon>
        <taxon>Pseudomonadota</taxon>
        <taxon>Gammaproteobacteria</taxon>
        <taxon>Oceanospirillales</taxon>
        <taxon>Saccharospirillaceae</taxon>
        <taxon>Reinekea</taxon>
    </lineage>
</organism>
<accession>A0A4R3I9G4</accession>
<dbReference type="AlphaFoldDB" id="A0A4R3I9G4"/>
<reference evidence="1 2" key="1">
    <citation type="submission" date="2019-03" db="EMBL/GenBank/DDBJ databases">
        <title>Genomic Encyclopedia of Archaeal and Bacterial Type Strains, Phase II (KMG-II): from individual species to whole genera.</title>
        <authorList>
            <person name="Goeker M."/>
        </authorList>
    </citation>
    <scope>NUCLEOTIDE SEQUENCE [LARGE SCALE GENOMIC DNA]</scope>
    <source>
        <strain evidence="1 2">DSM 15388</strain>
    </source>
</reference>
<dbReference type="PROSITE" id="PS51257">
    <property type="entry name" value="PROKAR_LIPOPROTEIN"/>
    <property type="match status" value="1"/>
</dbReference>
<keyword evidence="2" id="KW-1185">Reference proteome</keyword>
<protein>
    <submittedName>
        <fullName evidence="1">Uncharacterized protein</fullName>
    </submittedName>
</protein>
<comment type="caution">
    <text evidence="1">The sequence shown here is derived from an EMBL/GenBank/DDBJ whole genome shotgun (WGS) entry which is preliminary data.</text>
</comment>
<evidence type="ECO:0000313" key="1">
    <source>
        <dbReference type="EMBL" id="TCS42518.1"/>
    </source>
</evidence>
<name>A0A4R3I9G4_9GAMM</name>
<sequence length="226" mass="25696">MQRVIFLSVLTTAFACLAEDFSADCLQFKRELSRQQQLMPVDYGLRFSGSLIDLGSSLNRTTSIQLEDGEITIPYVGEEVITLDDLEETVELQYQGNSLLAYSYEAEAFTDVRSELLGYEPLPQHLFEQPVTPEWLTYQSFNVEPESLDCGDQTESGLRNTAYLLNKPIWAVKGSKVFRLSDYEVGMLQLVPSKQRANVLILQKGKVFRFEYGSDSSTTMTLWLNR</sequence>